<accession>D5EFD7</accession>
<keyword evidence="4" id="KW-1185">Reference proteome</keyword>
<dbReference type="RefSeq" id="WP_013048532.1">
    <property type="nucleotide sequence ID" value="NC_014011.1"/>
</dbReference>
<keyword evidence="3" id="KW-0255">Endonuclease</keyword>
<evidence type="ECO:0000256" key="1">
    <source>
        <dbReference type="SAM" id="SignalP"/>
    </source>
</evidence>
<name>D5EFD7_AMICL</name>
<feature type="domain" description="Endonuclease/exonuclease/phosphatase" evidence="2">
    <location>
        <begin position="24"/>
        <end position="229"/>
    </location>
</feature>
<dbReference type="Pfam" id="PF03372">
    <property type="entry name" value="Exo_endo_phos"/>
    <property type="match status" value="1"/>
</dbReference>
<keyword evidence="3" id="KW-0540">Nuclease</keyword>
<reference evidence="3 4" key="1">
    <citation type="journal article" date="2010" name="Stand. Genomic Sci.">
        <title>Complete genome sequence of Aminobacterium colombiense type strain (ALA-1).</title>
        <authorList>
            <person name="Chertkov O."/>
            <person name="Sikorski J."/>
            <person name="Brambilla E."/>
            <person name="Lapidus A."/>
            <person name="Copeland A."/>
            <person name="Glavina Del Rio T."/>
            <person name="Nolan M."/>
            <person name="Lucas S."/>
            <person name="Tice H."/>
            <person name="Cheng J.F."/>
            <person name="Han C."/>
            <person name="Detter J.C."/>
            <person name="Bruce D."/>
            <person name="Tapia R."/>
            <person name="Goodwin L."/>
            <person name="Pitluck S."/>
            <person name="Liolios K."/>
            <person name="Ivanova N."/>
            <person name="Mavromatis K."/>
            <person name="Ovchinnikova G."/>
            <person name="Pati A."/>
            <person name="Chen A."/>
            <person name="Palaniappan K."/>
            <person name="Land M."/>
            <person name="Hauser L."/>
            <person name="Chang Y.J."/>
            <person name="Jeffries C.D."/>
            <person name="Spring S."/>
            <person name="Rohde M."/>
            <person name="Goker M."/>
            <person name="Bristow J."/>
            <person name="Eisen J.A."/>
            <person name="Markowitz V."/>
            <person name="Hugenholtz P."/>
            <person name="Kyrpides N.C."/>
            <person name="Klenk H.P."/>
        </authorList>
    </citation>
    <scope>NUCLEOTIDE SEQUENCE [LARGE SCALE GENOMIC DNA]</scope>
    <source>
        <strain evidence="4">DSM 12261 / ALA-1</strain>
    </source>
</reference>
<evidence type="ECO:0000313" key="3">
    <source>
        <dbReference type="EMBL" id="ADE57269.1"/>
    </source>
</evidence>
<dbReference type="SUPFAM" id="SSF57884">
    <property type="entry name" value="Ada DNA repair protein, N-terminal domain (N-Ada 10)"/>
    <property type="match status" value="1"/>
</dbReference>
<gene>
    <name evidence="3" type="ordered locus">Amico_1146</name>
</gene>
<dbReference type="HOGENOM" id="CLU_065953_0_0_0"/>
<dbReference type="InterPro" id="IPR036691">
    <property type="entry name" value="Endo/exonu/phosph_ase_sf"/>
</dbReference>
<dbReference type="InterPro" id="IPR035451">
    <property type="entry name" value="Ada-like_dom_sf"/>
</dbReference>
<keyword evidence="3" id="KW-0269">Exonuclease</keyword>
<dbReference type="Proteomes" id="UP000002366">
    <property type="component" value="Chromosome"/>
</dbReference>
<keyword evidence="3" id="KW-0378">Hydrolase</keyword>
<evidence type="ECO:0000313" key="4">
    <source>
        <dbReference type="Proteomes" id="UP000002366"/>
    </source>
</evidence>
<evidence type="ECO:0000259" key="2">
    <source>
        <dbReference type="Pfam" id="PF03372"/>
    </source>
</evidence>
<dbReference type="GO" id="GO:0004527">
    <property type="term" value="F:exonuclease activity"/>
    <property type="evidence" value="ECO:0007669"/>
    <property type="project" value="UniProtKB-KW"/>
</dbReference>
<sequence>MTSVLAVVFLSIASQAMALSIGTFNIEYFNVSGKNAYSPSHCSSLAKTITTSQANVLALQEIEGDATMRFFVTKFLPGWKYAGNDTGGRQNLYFLWDTATIKLLDGPSAYGANASFRFEGKSYRLNDRPHLVGTFLDKEGNRRFTLVNVHLKSQSIRGKDDKERAERYNKAKRQAQIAGINKLVTTLKGPVFILGDYNTNTPSGTSFPLSGLGEGHYSYDNMNSNLDYIGFTNVGKTASWTLYKVETAIASRSTKSTQHPDHDIVVLSLDGQMPSVAVGGIIAPQVVKRQKVLASDSAGSYSIAEASPLSGNTIVYITKTGKKYHTSGCSSLRKSKIPITLAEAKAKGYTPCSRCRPPR</sequence>
<dbReference type="STRING" id="572547.Amico_1146"/>
<keyword evidence="1" id="KW-0732">Signal</keyword>
<protein>
    <submittedName>
        <fullName evidence="3">Endonuclease/exonuclease/phosphatase</fullName>
    </submittedName>
</protein>
<dbReference type="GO" id="GO:0004519">
    <property type="term" value="F:endonuclease activity"/>
    <property type="evidence" value="ECO:0007669"/>
    <property type="project" value="UniProtKB-KW"/>
</dbReference>
<dbReference type="InterPro" id="IPR005135">
    <property type="entry name" value="Endo/exonuclease/phosphatase"/>
</dbReference>
<feature type="signal peptide" evidence="1">
    <location>
        <begin position="1"/>
        <end position="18"/>
    </location>
</feature>
<dbReference type="EMBL" id="CP001997">
    <property type="protein sequence ID" value="ADE57269.1"/>
    <property type="molecule type" value="Genomic_DNA"/>
</dbReference>
<dbReference type="SUPFAM" id="SSF56219">
    <property type="entry name" value="DNase I-like"/>
    <property type="match status" value="1"/>
</dbReference>
<feature type="chain" id="PRO_5003071471" evidence="1">
    <location>
        <begin position="19"/>
        <end position="359"/>
    </location>
</feature>
<dbReference type="AlphaFoldDB" id="D5EFD7"/>
<dbReference type="Gene3D" id="3.60.10.10">
    <property type="entry name" value="Endonuclease/exonuclease/phosphatase"/>
    <property type="match status" value="1"/>
</dbReference>
<dbReference type="Gene3D" id="3.40.10.10">
    <property type="entry name" value="DNA Methylphosphotriester Repair Domain"/>
    <property type="match status" value="1"/>
</dbReference>
<dbReference type="KEGG" id="aco:Amico_1146"/>
<organism evidence="3 4">
    <name type="scientific">Aminobacterium colombiense (strain DSM 12261 / ALA-1)</name>
    <dbReference type="NCBI Taxonomy" id="572547"/>
    <lineage>
        <taxon>Bacteria</taxon>
        <taxon>Thermotogati</taxon>
        <taxon>Synergistota</taxon>
        <taxon>Synergistia</taxon>
        <taxon>Synergistales</taxon>
        <taxon>Aminobacteriaceae</taxon>
        <taxon>Aminobacterium</taxon>
    </lineage>
</organism>
<proteinExistence type="predicted"/>
<dbReference type="eggNOG" id="COG2374">
    <property type="taxonomic scope" value="Bacteria"/>
</dbReference>